<sequence length="31" mass="3644">VKEFLTQYKDPAGSFSYVEQIDQMVVKQTTY</sequence>
<organism evidence="2">
    <name type="scientific">marine metagenome</name>
    <dbReference type="NCBI Taxonomy" id="408172"/>
    <lineage>
        <taxon>unclassified sequences</taxon>
        <taxon>metagenomes</taxon>
        <taxon>ecological metagenomes</taxon>
    </lineage>
</organism>
<accession>A0A382MZ13</accession>
<feature type="non-terminal residue" evidence="2">
    <location>
        <position position="31"/>
    </location>
</feature>
<name>A0A382MZ13_9ZZZZ</name>
<dbReference type="AlphaFoldDB" id="A0A382MZ13"/>
<evidence type="ECO:0000259" key="1">
    <source>
        <dbReference type="PROSITE" id="PS51394"/>
    </source>
</evidence>
<evidence type="ECO:0000313" key="2">
    <source>
        <dbReference type="EMBL" id="SVC53568.1"/>
    </source>
</evidence>
<proteinExistence type="predicted"/>
<feature type="non-terminal residue" evidence="2">
    <location>
        <position position="1"/>
    </location>
</feature>
<reference evidence="2" key="1">
    <citation type="submission" date="2018-05" db="EMBL/GenBank/DDBJ databases">
        <authorList>
            <person name="Lanie J.A."/>
            <person name="Ng W.-L."/>
            <person name="Kazmierczak K.M."/>
            <person name="Andrzejewski T.M."/>
            <person name="Davidsen T.M."/>
            <person name="Wayne K.J."/>
            <person name="Tettelin H."/>
            <person name="Glass J.I."/>
            <person name="Rusch D."/>
            <person name="Podicherti R."/>
            <person name="Tsui H.-C.T."/>
            <person name="Winkler M.E."/>
        </authorList>
    </citation>
    <scope>NUCLEOTIDE SEQUENCE</scope>
</reference>
<gene>
    <name evidence="2" type="ORF">METZ01_LOCUS306422</name>
</gene>
<dbReference type="InterPro" id="IPR015155">
    <property type="entry name" value="PFU"/>
</dbReference>
<dbReference type="EMBL" id="UINC01096571">
    <property type="protein sequence ID" value="SVC53568.1"/>
    <property type="molecule type" value="Genomic_DNA"/>
</dbReference>
<feature type="domain" description="PFU" evidence="1">
    <location>
        <begin position="1"/>
        <end position="31"/>
    </location>
</feature>
<protein>
    <recommendedName>
        <fullName evidence="1">PFU domain-containing protein</fullName>
    </recommendedName>
</protein>
<dbReference type="PROSITE" id="PS51394">
    <property type="entry name" value="PFU"/>
    <property type="match status" value="1"/>
</dbReference>